<reference evidence="1 2" key="1">
    <citation type="submission" date="2018-04" db="EMBL/GenBank/DDBJ databases">
        <title>Pseudomonas sp. nov., isolated from mangrove soil.</title>
        <authorList>
            <person name="Chen C."/>
        </authorList>
    </citation>
    <scope>NUCLEOTIDE SEQUENCE [LARGE SCALE GENOMIC DNA]</scope>
    <source>
        <strain evidence="1 2">JCM 14246</strain>
    </source>
</reference>
<accession>A0A2T5PCZ5</accession>
<dbReference type="EMBL" id="QASO01000142">
    <property type="protein sequence ID" value="PTU75605.1"/>
    <property type="molecule type" value="Genomic_DNA"/>
</dbReference>
<protein>
    <submittedName>
        <fullName evidence="1">Uncharacterized protein</fullName>
    </submittedName>
</protein>
<proteinExistence type="predicted"/>
<gene>
    <name evidence="1" type="ORF">DBO86_25545</name>
</gene>
<dbReference type="Proteomes" id="UP000244052">
    <property type="component" value="Unassembled WGS sequence"/>
</dbReference>
<organism evidence="1 2">
    <name type="scientific">Ectopseudomonas oleovorans</name>
    <name type="common">Pseudomonas oleovorans</name>
    <dbReference type="NCBI Taxonomy" id="301"/>
    <lineage>
        <taxon>Bacteria</taxon>
        <taxon>Pseudomonadati</taxon>
        <taxon>Pseudomonadota</taxon>
        <taxon>Gammaproteobacteria</taxon>
        <taxon>Pseudomonadales</taxon>
        <taxon>Pseudomonadaceae</taxon>
        <taxon>Ectopseudomonas</taxon>
    </lineage>
</organism>
<dbReference type="RefSeq" id="WP_108235232.1">
    <property type="nucleotide sequence ID" value="NZ_QASO01000142.1"/>
</dbReference>
<evidence type="ECO:0000313" key="1">
    <source>
        <dbReference type="EMBL" id="PTU75605.1"/>
    </source>
</evidence>
<sequence length="222" mass="24944">MSRNPPKDSFACLMRLRAELQQCQPDEVEQRRGHMLAMLDNVIEERIQQNKGRSETIQMLSDAFLGGVTWGQVTSEGELSAEAFGRHAELLKEVTGLDAVSLLWLFYQLESKAVDWIKALSALAQTTKPSRVKEQCGWLPDGLIHNADKALKAEKRKAGDTMTNKGKGTVRQAWISAGLHQRRAKRGELASFCEEMAQKHNCLADTIQRNWVPAWRKELASA</sequence>
<name>A0A2T5PCZ5_ECTOL</name>
<comment type="caution">
    <text evidence="1">The sequence shown here is derived from an EMBL/GenBank/DDBJ whole genome shotgun (WGS) entry which is preliminary data.</text>
</comment>
<evidence type="ECO:0000313" key="2">
    <source>
        <dbReference type="Proteomes" id="UP000244052"/>
    </source>
</evidence>
<dbReference type="AlphaFoldDB" id="A0A2T5PCZ5"/>
<keyword evidence="2" id="KW-1185">Reference proteome</keyword>